<sequence length="120" mass="13875">MASISSMTPYRSPIFKYDMVWIYHIQIGIWMMPMSIKETVEQCNIILDTILNDTSVPRNIRHAADEIKKNLSNENESISFRAATSLNILNKITNDPNMPMHTRTLVWNLASQFEMIAVEE</sequence>
<dbReference type="InterPro" id="IPR005354">
    <property type="entry name" value="UPF0147"/>
</dbReference>
<dbReference type="HAMAP" id="MF_00342">
    <property type="entry name" value="UPF0147"/>
    <property type="match status" value="1"/>
</dbReference>
<dbReference type="NCBIfam" id="NF003319">
    <property type="entry name" value="PRK04330.1"/>
    <property type="match status" value="1"/>
</dbReference>
<evidence type="ECO:0000256" key="2">
    <source>
        <dbReference type="HAMAP-Rule" id="MF_00342"/>
    </source>
</evidence>
<organism evidence="3">
    <name type="scientific">Candidatus Methanogaster sp. ANME-2c ERB4</name>
    <dbReference type="NCBI Taxonomy" id="2759911"/>
    <lineage>
        <taxon>Archaea</taxon>
        <taxon>Methanobacteriati</taxon>
        <taxon>Methanobacteriota</taxon>
        <taxon>Stenosarchaea group</taxon>
        <taxon>Methanomicrobia</taxon>
        <taxon>Methanosarcinales</taxon>
        <taxon>ANME-2 cluster</taxon>
        <taxon>Candidatus Methanogasteraceae</taxon>
        <taxon>Candidatus Methanogaster</taxon>
    </lineage>
</organism>
<dbReference type="Gene3D" id="1.20.1440.50">
    <property type="entry name" value="Ta0600-like"/>
    <property type="match status" value="1"/>
</dbReference>
<gene>
    <name evidence="3" type="ORF">KMCHGNIM_00012</name>
</gene>
<dbReference type="EMBL" id="MT630748">
    <property type="protein sequence ID" value="QNO42522.1"/>
    <property type="molecule type" value="Genomic_DNA"/>
</dbReference>
<dbReference type="InterPro" id="IPR023130">
    <property type="entry name" value="Ta0600-like_sf"/>
</dbReference>
<name>A0A7G9Y3D8_9EURY</name>
<protein>
    <recommendedName>
        <fullName evidence="2">UPF0147 protein KMCHGNIM_00012</fullName>
    </recommendedName>
</protein>
<dbReference type="SUPFAM" id="SSF158436">
    <property type="entry name" value="Ta0600-like"/>
    <property type="match status" value="1"/>
</dbReference>
<evidence type="ECO:0000313" key="3">
    <source>
        <dbReference type="EMBL" id="QNO42522.1"/>
    </source>
</evidence>
<dbReference type="Pfam" id="PF03685">
    <property type="entry name" value="UPF0147"/>
    <property type="match status" value="1"/>
</dbReference>
<evidence type="ECO:0000256" key="1">
    <source>
        <dbReference type="ARBA" id="ARBA00005958"/>
    </source>
</evidence>
<dbReference type="AlphaFoldDB" id="A0A7G9Y3D8"/>
<reference evidence="3" key="1">
    <citation type="submission" date="2020-06" db="EMBL/GenBank/DDBJ databases">
        <title>Unique genomic features of the anaerobic methanotrophic archaea.</title>
        <authorList>
            <person name="Chadwick G.L."/>
            <person name="Skennerton C.T."/>
            <person name="Laso-Perez R."/>
            <person name="Leu A.O."/>
            <person name="Speth D.R."/>
            <person name="Yu H."/>
            <person name="Morgan-Lang C."/>
            <person name="Hatzenpichler R."/>
            <person name="Goudeau D."/>
            <person name="Malmstrom R."/>
            <person name="Brazelton W.J."/>
            <person name="Woyke T."/>
            <person name="Hallam S.J."/>
            <person name="Tyson G.W."/>
            <person name="Wegener G."/>
            <person name="Boetius A."/>
            <person name="Orphan V."/>
        </authorList>
    </citation>
    <scope>NUCLEOTIDE SEQUENCE</scope>
</reference>
<accession>A0A7G9Y3D8</accession>
<comment type="similarity">
    <text evidence="1 2">Belongs to the UPF0147 family.</text>
</comment>
<proteinExistence type="inferred from homology"/>